<gene>
    <name evidence="1" type="ORF">CIPAW_06G175600</name>
</gene>
<sequence length="114" mass="12817">MSVFLRQNSFTSCPLSWAAHGWPCMAEYMVNLTSLTIFPIKWVHVCGDKRASPVVHLYLHPQLLVGCLLPRPNHGEKLVDPQTVGFHVQVYQPRLYGHASAVESKRHELIGASL</sequence>
<reference evidence="1" key="1">
    <citation type="submission" date="2020-12" db="EMBL/GenBank/DDBJ databases">
        <title>WGS assembly of Carya illinoinensis cv. Pawnee.</title>
        <authorList>
            <person name="Platts A."/>
            <person name="Shu S."/>
            <person name="Wright S."/>
            <person name="Barry K."/>
            <person name="Edger P."/>
            <person name="Pires J.C."/>
            <person name="Schmutz J."/>
        </authorList>
    </citation>
    <scope>NUCLEOTIDE SEQUENCE</scope>
    <source>
        <tissue evidence="1">Leaf</tissue>
    </source>
</reference>
<proteinExistence type="predicted"/>
<accession>A0A8T1QDI3</accession>
<dbReference type="Proteomes" id="UP000811609">
    <property type="component" value="Chromosome 6"/>
</dbReference>
<protein>
    <submittedName>
        <fullName evidence="1">Uncharacterized protein</fullName>
    </submittedName>
</protein>
<dbReference type="EMBL" id="CM031814">
    <property type="protein sequence ID" value="KAG6652312.1"/>
    <property type="molecule type" value="Genomic_DNA"/>
</dbReference>
<comment type="caution">
    <text evidence="1">The sequence shown here is derived from an EMBL/GenBank/DDBJ whole genome shotgun (WGS) entry which is preliminary data.</text>
</comment>
<evidence type="ECO:0000313" key="2">
    <source>
        <dbReference type="Proteomes" id="UP000811609"/>
    </source>
</evidence>
<dbReference type="AlphaFoldDB" id="A0A8T1QDI3"/>
<keyword evidence="2" id="KW-1185">Reference proteome</keyword>
<name>A0A8T1QDI3_CARIL</name>
<evidence type="ECO:0000313" key="1">
    <source>
        <dbReference type="EMBL" id="KAG6652312.1"/>
    </source>
</evidence>
<organism evidence="1 2">
    <name type="scientific">Carya illinoinensis</name>
    <name type="common">Pecan</name>
    <dbReference type="NCBI Taxonomy" id="32201"/>
    <lineage>
        <taxon>Eukaryota</taxon>
        <taxon>Viridiplantae</taxon>
        <taxon>Streptophyta</taxon>
        <taxon>Embryophyta</taxon>
        <taxon>Tracheophyta</taxon>
        <taxon>Spermatophyta</taxon>
        <taxon>Magnoliopsida</taxon>
        <taxon>eudicotyledons</taxon>
        <taxon>Gunneridae</taxon>
        <taxon>Pentapetalae</taxon>
        <taxon>rosids</taxon>
        <taxon>fabids</taxon>
        <taxon>Fagales</taxon>
        <taxon>Juglandaceae</taxon>
        <taxon>Carya</taxon>
    </lineage>
</organism>